<reference evidence="2" key="1">
    <citation type="journal article" date="2014" name="Int. J. Syst. Evol. Microbiol.">
        <title>Complete genome sequence of Corynebacterium casei LMG S-19264T (=DSM 44701T), isolated from a smear-ripened cheese.</title>
        <authorList>
            <consortium name="US DOE Joint Genome Institute (JGI-PGF)"/>
            <person name="Walter F."/>
            <person name="Albersmeier A."/>
            <person name="Kalinowski J."/>
            <person name="Ruckert C."/>
        </authorList>
    </citation>
    <scope>NUCLEOTIDE SEQUENCE</scope>
    <source>
        <strain evidence="2">CGMCC 1.15880</strain>
    </source>
</reference>
<sequence length="132" mass="14516">MRILLTAVLTGMMATTAMANPPLREVKQINDGLLYVGLADEIRKNCDSISGRIFKGIGRLRAIHKSAQDMGYTKDEIETFVDSRAEKNRLKARGKAYLKANGARLEDKASMCALGRKEIAKGSPIGTLLYEN</sequence>
<dbReference type="RefSeq" id="WP_188675417.1">
    <property type="nucleotide sequence ID" value="NZ_BMKA01000003.1"/>
</dbReference>
<organism evidence="2 3">
    <name type="scientific">Neptunicoccus cionae</name>
    <dbReference type="NCBI Taxonomy" id="2035344"/>
    <lineage>
        <taxon>Bacteria</taxon>
        <taxon>Pseudomonadati</taxon>
        <taxon>Pseudomonadota</taxon>
        <taxon>Alphaproteobacteria</taxon>
        <taxon>Rhodobacterales</taxon>
        <taxon>Paracoccaceae</taxon>
        <taxon>Neptunicoccus</taxon>
    </lineage>
</organism>
<evidence type="ECO:0000256" key="1">
    <source>
        <dbReference type="SAM" id="SignalP"/>
    </source>
</evidence>
<dbReference type="InterPro" id="IPR020349">
    <property type="entry name" value="Uncharacterised_14.7kDa"/>
</dbReference>
<comment type="caution">
    <text evidence="2">The sequence shown here is derived from an EMBL/GenBank/DDBJ whole genome shotgun (WGS) entry which is preliminary data.</text>
</comment>
<dbReference type="Proteomes" id="UP000628017">
    <property type="component" value="Unassembled WGS sequence"/>
</dbReference>
<dbReference type="AlphaFoldDB" id="A0A916QYU1"/>
<reference evidence="2" key="2">
    <citation type="submission" date="2020-09" db="EMBL/GenBank/DDBJ databases">
        <authorList>
            <person name="Sun Q."/>
            <person name="Zhou Y."/>
        </authorList>
    </citation>
    <scope>NUCLEOTIDE SEQUENCE</scope>
    <source>
        <strain evidence="2">CGMCC 1.15880</strain>
    </source>
</reference>
<proteinExistence type="predicted"/>
<accession>A0A916QYU1</accession>
<dbReference type="Pfam" id="PF17267">
    <property type="entry name" value="DUF5333"/>
    <property type="match status" value="1"/>
</dbReference>
<keyword evidence="3" id="KW-1185">Reference proteome</keyword>
<evidence type="ECO:0000313" key="3">
    <source>
        <dbReference type="Proteomes" id="UP000628017"/>
    </source>
</evidence>
<feature type="signal peptide" evidence="1">
    <location>
        <begin position="1"/>
        <end position="19"/>
    </location>
</feature>
<gene>
    <name evidence="2" type="ORF">GCM10011498_23690</name>
</gene>
<feature type="chain" id="PRO_5037484382" description="DUF5333 domain-containing protein" evidence="1">
    <location>
        <begin position="20"/>
        <end position="132"/>
    </location>
</feature>
<keyword evidence="1" id="KW-0732">Signal</keyword>
<evidence type="ECO:0008006" key="4">
    <source>
        <dbReference type="Google" id="ProtNLM"/>
    </source>
</evidence>
<dbReference type="EMBL" id="BMKA01000003">
    <property type="protein sequence ID" value="GGA22198.1"/>
    <property type="molecule type" value="Genomic_DNA"/>
</dbReference>
<protein>
    <recommendedName>
        <fullName evidence="4">DUF5333 domain-containing protein</fullName>
    </recommendedName>
</protein>
<evidence type="ECO:0000313" key="2">
    <source>
        <dbReference type="EMBL" id="GGA22198.1"/>
    </source>
</evidence>
<name>A0A916QYU1_9RHOB</name>